<dbReference type="AlphaFoldDB" id="A0AAE3IM97"/>
<protein>
    <submittedName>
        <fullName evidence="6">NlpC/P60 family protein</fullName>
    </submittedName>
</protein>
<dbReference type="Pfam" id="PF00877">
    <property type="entry name" value="NLPC_P60"/>
    <property type="match status" value="1"/>
</dbReference>
<gene>
    <name evidence="6" type="ORF">OD355_08280</name>
</gene>
<evidence type="ECO:0000256" key="4">
    <source>
        <dbReference type="ARBA" id="ARBA00022807"/>
    </source>
</evidence>
<dbReference type="RefSeq" id="WP_263037995.1">
    <property type="nucleotide sequence ID" value="NZ_JAOTPL010000010.1"/>
</dbReference>
<dbReference type="PANTHER" id="PTHR47053">
    <property type="entry name" value="MUREIN DD-ENDOPEPTIDASE MEPH-RELATED"/>
    <property type="match status" value="1"/>
</dbReference>
<evidence type="ECO:0000256" key="3">
    <source>
        <dbReference type="ARBA" id="ARBA00022801"/>
    </source>
</evidence>
<organism evidence="6 7">
    <name type="scientific">Haoranjiania flava</name>
    <dbReference type="NCBI Taxonomy" id="1856322"/>
    <lineage>
        <taxon>Bacteria</taxon>
        <taxon>Pseudomonadati</taxon>
        <taxon>Bacteroidota</taxon>
        <taxon>Chitinophagia</taxon>
        <taxon>Chitinophagales</taxon>
        <taxon>Chitinophagaceae</taxon>
        <taxon>Haoranjiania</taxon>
    </lineage>
</organism>
<proteinExistence type="inferred from homology"/>
<accession>A0AAE3IM97</accession>
<dbReference type="InterPro" id="IPR038765">
    <property type="entry name" value="Papain-like_cys_pep_sf"/>
</dbReference>
<evidence type="ECO:0000259" key="5">
    <source>
        <dbReference type="PROSITE" id="PS51935"/>
    </source>
</evidence>
<reference evidence="6" key="1">
    <citation type="submission" date="2022-10" db="EMBL/GenBank/DDBJ databases">
        <authorList>
            <person name="Kim H.S."/>
            <person name="Kim J.-S."/>
            <person name="Suh M.K."/>
            <person name="Eom M.K."/>
            <person name="Lee J.-S."/>
        </authorList>
    </citation>
    <scope>NUCLEOTIDE SEQUENCE</scope>
    <source>
        <strain evidence="6">LIP-5</strain>
    </source>
</reference>
<comment type="caution">
    <text evidence="6">The sequence shown here is derived from an EMBL/GenBank/DDBJ whole genome shotgun (WGS) entry which is preliminary data.</text>
</comment>
<name>A0AAE3IM97_9BACT</name>
<sequence>MHFVIAITPLNPLRAEASHRAEMVNQMLFGETAQVTGVSDDFYRVKTTFDNYEGWIQKSQTLDVTKKFFRKKVKGISTENRNILFNNEPMLLPAGAPVLDTNNIEHIPLKYGRVPLNTGLTRNSQNIISISKSFLNAPYIWGGRSMFGIDCSGFTQQVFRMLNVFLPRDAYKQSEEGEVIGFLPEVQCGDLAFFDNAEGRITHVGILLNDKQIVHASGKVRIDKIDTEGIINVETCVRTHHLRIIKRITY</sequence>
<keyword evidence="7" id="KW-1185">Reference proteome</keyword>
<keyword evidence="2" id="KW-0645">Protease</keyword>
<evidence type="ECO:0000256" key="1">
    <source>
        <dbReference type="ARBA" id="ARBA00007074"/>
    </source>
</evidence>
<dbReference type="EMBL" id="JAOTPL010000010">
    <property type="protein sequence ID" value="MCU7694509.1"/>
    <property type="molecule type" value="Genomic_DNA"/>
</dbReference>
<dbReference type="InterPro" id="IPR051202">
    <property type="entry name" value="Peptidase_C40"/>
</dbReference>
<dbReference type="PANTHER" id="PTHR47053:SF1">
    <property type="entry name" value="MUREIN DD-ENDOPEPTIDASE MEPH-RELATED"/>
    <property type="match status" value="1"/>
</dbReference>
<keyword evidence="3" id="KW-0378">Hydrolase</keyword>
<dbReference type="Proteomes" id="UP001209317">
    <property type="component" value="Unassembled WGS sequence"/>
</dbReference>
<comment type="similarity">
    <text evidence="1">Belongs to the peptidase C40 family.</text>
</comment>
<dbReference type="Gene3D" id="3.90.1720.10">
    <property type="entry name" value="endopeptidase domain like (from Nostoc punctiforme)"/>
    <property type="match status" value="1"/>
</dbReference>
<dbReference type="SUPFAM" id="SSF54001">
    <property type="entry name" value="Cysteine proteinases"/>
    <property type="match status" value="1"/>
</dbReference>
<dbReference type="GO" id="GO:0008234">
    <property type="term" value="F:cysteine-type peptidase activity"/>
    <property type="evidence" value="ECO:0007669"/>
    <property type="project" value="UniProtKB-KW"/>
</dbReference>
<dbReference type="Gene3D" id="2.30.30.40">
    <property type="entry name" value="SH3 Domains"/>
    <property type="match status" value="1"/>
</dbReference>
<evidence type="ECO:0000313" key="6">
    <source>
        <dbReference type="EMBL" id="MCU7694509.1"/>
    </source>
</evidence>
<dbReference type="PROSITE" id="PS51935">
    <property type="entry name" value="NLPC_P60"/>
    <property type="match status" value="1"/>
</dbReference>
<evidence type="ECO:0000313" key="7">
    <source>
        <dbReference type="Proteomes" id="UP001209317"/>
    </source>
</evidence>
<feature type="domain" description="NlpC/P60" evidence="5">
    <location>
        <begin position="121"/>
        <end position="249"/>
    </location>
</feature>
<dbReference type="InterPro" id="IPR041382">
    <property type="entry name" value="SH3_16"/>
</dbReference>
<keyword evidence="4" id="KW-0788">Thiol protease</keyword>
<dbReference type="InterPro" id="IPR000064">
    <property type="entry name" value="NLP_P60_dom"/>
</dbReference>
<evidence type="ECO:0000256" key="2">
    <source>
        <dbReference type="ARBA" id="ARBA00022670"/>
    </source>
</evidence>
<dbReference type="Pfam" id="PF18348">
    <property type="entry name" value="SH3_16"/>
    <property type="match status" value="1"/>
</dbReference>
<dbReference type="GO" id="GO:0006508">
    <property type="term" value="P:proteolysis"/>
    <property type="evidence" value="ECO:0007669"/>
    <property type="project" value="UniProtKB-KW"/>
</dbReference>